<feature type="compositionally biased region" description="Basic and acidic residues" evidence="1">
    <location>
        <begin position="13"/>
        <end position="28"/>
    </location>
</feature>
<evidence type="ECO:0000313" key="3">
    <source>
        <dbReference type="Proteomes" id="UP000023152"/>
    </source>
</evidence>
<accession>X6LK73</accession>
<sequence>MQSLEFPTGLYFSKEEQTEEKSPMVKEKESDTGYFEVYKANALAEANELEKIGRQQEKLISQHYDINPKETELELQEKMKKRLLPDYTDKHTISDLISKTDTFIRRCNELKQEIESIFQLWTSTINKNLIVVNVRMIKYTQLTSHKVVDKSKERDSEELKVTEKPSKEVTQLQEAIDALSLQAKQKMQ</sequence>
<proteinExistence type="predicted"/>
<name>X6LK73_RETFI</name>
<feature type="non-terminal residue" evidence="2">
    <location>
        <position position="188"/>
    </location>
</feature>
<comment type="caution">
    <text evidence="2">The sequence shown here is derived from an EMBL/GenBank/DDBJ whole genome shotgun (WGS) entry which is preliminary data.</text>
</comment>
<evidence type="ECO:0000313" key="2">
    <source>
        <dbReference type="EMBL" id="ETO01766.1"/>
    </source>
</evidence>
<dbReference type="EMBL" id="ASPP01037466">
    <property type="protein sequence ID" value="ETO01766.1"/>
    <property type="molecule type" value="Genomic_DNA"/>
</dbReference>
<dbReference type="Proteomes" id="UP000023152">
    <property type="component" value="Unassembled WGS sequence"/>
</dbReference>
<evidence type="ECO:0000256" key="1">
    <source>
        <dbReference type="SAM" id="MobiDB-lite"/>
    </source>
</evidence>
<gene>
    <name evidence="2" type="ORF">RFI_35673</name>
</gene>
<organism evidence="2 3">
    <name type="scientific">Reticulomyxa filosa</name>
    <dbReference type="NCBI Taxonomy" id="46433"/>
    <lineage>
        <taxon>Eukaryota</taxon>
        <taxon>Sar</taxon>
        <taxon>Rhizaria</taxon>
        <taxon>Retaria</taxon>
        <taxon>Foraminifera</taxon>
        <taxon>Monothalamids</taxon>
        <taxon>Reticulomyxidae</taxon>
        <taxon>Reticulomyxa</taxon>
    </lineage>
</organism>
<reference evidence="2 3" key="1">
    <citation type="journal article" date="2013" name="Curr. Biol.">
        <title>The Genome of the Foraminiferan Reticulomyxa filosa.</title>
        <authorList>
            <person name="Glockner G."/>
            <person name="Hulsmann N."/>
            <person name="Schleicher M."/>
            <person name="Noegel A.A."/>
            <person name="Eichinger L."/>
            <person name="Gallinger C."/>
            <person name="Pawlowski J."/>
            <person name="Sierra R."/>
            <person name="Euteneuer U."/>
            <person name="Pillet L."/>
            <person name="Moustafa A."/>
            <person name="Platzer M."/>
            <person name="Groth M."/>
            <person name="Szafranski K."/>
            <person name="Schliwa M."/>
        </authorList>
    </citation>
    <scope>NUCLEOTIDE SEQUENCE [LARGE SCALE GENOMIC DNA]</scope>
</reference>
<protein>
    <submittedName>
        <fullName evidence="2">Uncharacterized protein</fullName>
    </submittedName>
</protein>
<keyword evidence="3" id="KW-1185">Reference proteome</keyword>
<dbReference type="AlphaFoldDB" id="X6LK73"/>
<feature type="region of interest" description="Disordered" evidence="1">
    <location>
        <begin position="1"/>
        <end position="28"/>
    </location>
</feature>